<keyword evidence="3" id="KW-1185">Reference proteome</keyword>
<feature type="region of interest" description="Disordered" evidence="1">
    <location>
        <begin position="99"/>
        <end position="141"/>
    </location>
</feature>
<evidence type="ECO:0000313" key="2">
    <source>
        <dbReference type="EMBL" id="KAG2620011.1"/>
    </source>
</evidence>
<protein>
    <submittedName>
        <fullName evidence="2">Uncharacterized protein</fullName>
    </submittedName>
</protein>
<gene>
    <name evidence="2" type="ORF">PVAP13_3NG169600</name>
</gene>
<feature type="compositionally biased region" description="Gly residues" evidence="1">
    <location>
        <begin position="102"/>
        <end position="124"/>
    </location>
</feature>
<name>A0A8T0U7D0_PANVG</name>
<feature type="region of interest" description="Disordered" evidence="1">
    <location>
        <begin position="198"/>
        <end position="235"/>
    </location>
</feature>
<organism evidence="2 3">
    <name type="scientific">Panicum virgatum</name>
    <name type="common">Blackwell switchgrass</name>
    <dbReference type="NCBI Taxonomy" id="38727"/>
    <lineage>
        <taxon>Eukaryota</taxon>
        <taxon>Viridiplantae</taxon>
        <taxon>Streptophyta</taxon>
        <taxon>Embryophyta</taxon>
        <taxon>Tracheophyta</taxon>
        <taxon>Spermatophyta</taxon>
        <taxon>Magnoliopsida</taxon>
        <taxon>Liliopsida</taxon>
        <taxon>Poales</taxon>
        <taxon>Poaceae</taxon>
        <taxon>PACMAD clade</taxon>
        <taxon>Panicoideae</taxon>
        <taxon>Panicodae</taxon>
        <taxon>Paniceae</taxon>
        <taxon>Panicinae</taxon>
        <taxon>Panicum</taxon>
        <taxon>Panicum sect. Hiantes</taxon>
    </lineage>
</organism>
<sequence length="235" mass="24515">MLRSAQVAQLLLSAQPLPGPPAVARLPPDPPPAHPRARTAARVLDGATRPPPHAHPTSTSTSTSYTSTRTGPHICCSSHARAGLVGFLLSREFRPRRQERGVGAGGTRRGGGGWDGDLRGGGDGSPPARSIDPPVARASSEGGIGRICAEEGEDRGAAALGREDGGEVQRSICATAAVDRVIPAASRAVQHCRCLASQSSHSSFAIIGRRTERRSQSSALPVACRPSERRRREGP</sequence>
<accession>A0A8T0U7D0</accession>
<proteinExistence type="predicted"/>
<evidence type="ECO:0000313" key="3">
    <source>
        <dbReference type="Proteomes" id="UP000823388"/>
    </source>
</evidence>
<feature type="compositionally biased region" description="Low complexity" evidence="1">
    <location>
        <begin position="38"/>
        <end position="48"/>
    </location>
</feature>
<feature type="compositionally biased region" description="Pro residues" evidence="1">
    <location>
        <begin position="17"/>
        <end position="34"/>
    </location>
</feature>
<feature type="compositionally biased region" description="Low complexity" evidence="1">
    <location>
        <begin position="55"/>
        <end position="70"/>
    </location>
</feature>
<feature type="region of interest" description="Disordered" evidence="1">
    <location>
        <begin position="16"/>
        <end position="70"/>
    </location>
</feature>
<feature type="compositionally biased region" description="Basic and acidic residues" evidence="1">
    <location>
        <begin position="226"/>
        <end position="235"/>
    </location>
</feature>
<reference evidence="2" key="1">
    <citation type="submission" date="2020-05" db="EMBL/GenBank/DDBJ databases">
        <title>WGS assembly of Panicum virgatum.</title>
        <authorList>
            <person name="Lovell J.T."/>
            <person name="Jenkins J."/>
            <person name="Shu S."/>
            <person name="Juenger T.E."/>
            <person name="Schmutz J."/>
        </authorList>
    </citation>
    <scope>NUCLEOTIDE SEQUENCE</scope>
    <source>
        <strain evidence="2">AP13</strain>
    </source>
</reference>
<comment type="caution">
    <text evidence="2">The sequence shown here is derived from an EMBL/GenBank/DDBJ whole genome shotgun (WGS) entry which is preliminary data.</text>
</comment>
<dbReference type="AlphaFoldDB" id="A0A8T0U7D0"/>
<dbReference type="Proteomes" id="UP000823388">
    <property type="component" value="Chromosome 3N"/>
</dbReference>
<dbReference type="EMBL" id="CM029042">
    <property type="protein sequence ID" value="KAG2620011.1"/>
    <property type="molecule type" value="Genomic_DNA"/>
</dbReference>
<evidence type="ECO:0000256" key="1">
    <source>
        <dbReference type="SAM" id="MobiDB-lite"/>
    </source>
</evidence>